<dbReference type="AlphaFoldDB" id="A0A0F9EE59"/>
<sequence>MQTPSCRSRVALVVNKLYVRGDDSGMQFVFDEGGGVLTTGIKGYIEVPFDCYIEEQSLGADQAGDLVIDLWLDSYANYPPTVGDTITASAKPTLSSSDKDQDSVLTGWTRQLTKGQWLGVKVDSAATVTLATLSLKVRKT</sequence>
<reference evidence="1" key="1">
    <citation type="journal article" date="2015" name="Nature">
        <title>Complex archaea that bridge the gap between prokaryotes and eukaryotes.</title>
        <authorList>
            <person name="Spang A."/>
            <person name="Saw J.H."/>
            <person name="Jorgensen S.L."/>
            <person name="Zaremba-Niedzwiedzka K."/>
            <person name="Martijn J."/>
            <person name="Lind A.E."/>
            <person name="van Eijk R."/>
            <person name="Schleper C."/>
            <person name="Guy L."/>
            <person name="Ettema T.J."/>
        </authorList>
    </citation>
    <scope>NUCLEOTIDE SEQUENCE</scope>
</reference>
<comment type="caution">
    <text evidence="1">The sequence shown here is derived from an EMBL/GenBank/DDBJ whole genome shotgun (WGS) entry which is preliminary data.</text>
</comment>
<name>A0A0F9EE59_9ZZZZ</name>
<dbReference type="EMBL" id="LAZR01037419">
    <property type="protein sequence ID" value="KKL22258.1"/>
    <property type="molecule type" value="Genomic_DNA"/>
</dbReference>
<protein>
    <submittedName>
        <fullName evidence="1">Uncharacterized protein</fullName>
    </submittedName>
</protein>
<accession>A0A0F9EE59</accession>
<gene>
    <name evidence="1" type="ORF">LCGC14_2437250</name>
</gene>
<proteinExistence type="predicted"/>
<organism evidence="1">
    <name type="scientific">marine sediment metagenome</name>
    <dbReference type="NCBI Taxonomy" id="412755"/>
    <lineage>
        <taxon>unclassified sequences</taxon>
        <taxon>metagenomes</taxon>
        <taxon>ecological metagenomes</taxon>
    </lineage>
</organism>
<evidence type="ECO:0000313" key="1">
    <source>
        <dbReference type="EMBL" id="KKL22258.1"/>
    </source>
</evidence>